<reference evidence="2 3" key="1">
    <citation type="submission" date="2023-07" db="EMBL/GenBank/DDBJ databases">
        <title>Sequencing the genomes of 1000 actinobacteria strains.</title>
        <authorList>
            <person name="Klenk H.-P."/>
        </authorList>
    </citation>
    <scope>NUCLEOTIDE SEQUENCE [LARGE SCALE GENOMIC DNA]</scope>
    <source>
        <strain evidence="2 3">DSM 46740</strain>
    </source>
</reference>
<dbReference type="EMBL" id="JAUSQU010000001">
    <property type="protein sequence ID" value="MDP9841122.1"/>
    <property type="molecule type" value="Genomic_DNA"/>
</dbReference>
<evidence type="ECO:0000313" key="2">
    <source>
        <dbReference type="EMBL" id="MDP9841122.1"/>
    </source>
</evidence>
<keyword evidence="3" id="KW-1185">Reference proteome</keyword>
<organism evidence="2 3">
    <name type="scientific">Streptosporangium lutulentum</name>
    <dbReference type="NCBI Taxonomy" id="1461250"/>
    <lineage>
        <taxon>Bacteria</taxon>
        <taxon>Bacillati</taxon>
        <taxon>Actinomycetota</taxon>
        <taxon>Actinomycetes</taxon>
        <taxon>Streptosporangiales</taxon>
        <taxon>Streptosporangiaceae</taxon>
        <taxon>Streptosporangium</taxon>
    </lineage>
</organism>
<proteinExistence type="predicted"/>
<accession>A0ABT9Q324</accession>
<sequence>MRLPRSRTTTAAGALAQAAAVVLLAVLGLLGVGAGPAAADGDVSWTVTTASNDFGSDRQNYSYTLDPGGQLKDGLVVVNHGTTPLHLAAYAADGFTAEGGRLDLVTKGATSTGVGAWVHTDRPDVTVQPGASVEVPFTVTLPDDAAPGEYMGGVVTSPAQAGEADGTDAEQRLGIRIRLRVGGELTPKLSVEDLRLRYSGTPNPFGKGDATVTYTIHNTGNAILTARQAVSLSGPFGSSDVRTGQIDDSPQLLPGDTWKVSVPVHGVAPVLRLTGTVALIPLLTDASGSVAPLAAAETTTGSWTIPWTLLLLLVVLCGLVVAGLVLRRRRRRAGLHEDAPVQAARIPHEG</sequence>
<evidence type="ECO:0000256" key="1">
    <source>
        <dbReference type="SAM" id="Phobius"/>
    </source>
</evidence>
<feature type="transmembrane region" description="Helical" evidence="1">
    <location>
        <begin position="307"/>
        <end position="326"/>
    </location>
</feature>
<comment type="caution">
    <text evidence="2">The sequence shown here is derived from an EMBL/GenBank/DDBJ whole genome shotgun (WGS) entry which is preliminary data.</text>
</comment>
<evidence type="ECO:0000313" key="3">
    <source>
        <dbReference type="Proteomes" id="UP001225356"/>
    </source>
</evidence>
<keyword evidence="1" id="KW-0812">Transmembrane</keyword>
<keyword evidence="1" id="KW-0472">Membrane</keyword>
<dbReference type="Proteomes" id="UP001225356">
    <property type="component" value="Unassembled WGS sequence"/>
</dbReference>
<keyword evidence="1" id="KW-1133">Transmembrane helix</keyword>
<dbReference type="RefSeq" id="WP_307554175.1">
    <property type="nucleotide sequence ID" value="NZ_JAUSQU010000001.1"/>
</dbReference>
<name>A0ABT9Q324_9ACTN</name>
<gene>
    <name evidence="2" type="ORF">J2853_000333</name>
</gene>
<evidence type="ECO:0008006" key="4">
    <source>
        <dbReference type="Google" id="ProtNLM"/>
    </source>
</evidence>
<protein>
    <recommendedName>
        <fullName evidence="4">DUF916 domain-containing protein</fullName>
    </recommendedName>
</protein>